<name>A0A518BL08_9BACT</name>
<dbReference type="PRINTS" id="PR00105">
    <property type="entry name" value="C5METTRFRASE"/>
</dbReference>
<evidence type="ECO:0000256" key="3">
    <source>
        <dbReference type="ARBA" id="ARBA00022679"/>
    </source>
</evidence>
<dbReference type="Proteomes" id="UP000316921">
    <property type="component" value="Chromosome"/>
</dbReference>
<dbReference type="KEGG" id="pbap:Pla133_27490"/>
<dbReference type="Pfam" id="PF00145">
    <property type="entry name" value="DNA_methylase"/>
    <property type="match status" value="2"/>
</dbReference>
<evidence type="ECO:0000256" key="7">
    <source>
        <dbReference type="PROSITE-ProRule" id="PRU01016"/>
    </source>
</evidence>
<sequence length="486" mass="53308">MILRRYGACEGAQLFDELVVDNFAGGGGASIGIEQALGRSVDVAINHDREAVAMHRANHPGARHLCQDVFRAKPLEVTGGRPVGLAWFSPDCTYFSKARGGRPIRDTRRRDLAWVVIRWAKTVRPRVILLENVEEFRTWGPLGRDRRPCPRRRGRTFERWVSELRSAGYDVEWRELRGCDYGAPTTRKRLFLIARCDGQPISWPEATHGPDQALPFRSAAECIDWSIACRSVFERKKPLADKTLHRIATGLRRIVLEAPQPYLVRLQGTSEAHLRAASSATDAPLGAVCAGGGHHALVAPFTVPRHGERPTQAPRCRAIDRPAPTVTGTANGASLVAAWLVKHYGGVYGHGLERPAGSVTTRDSHGLASTTLEGPTDRGRLVADLIRTYAPGPLRTDEAGRVLLMVDGANHALVDVGMRMLDPRELFRCQGFPEDYIDDWGIDDDGSRVAFTKATRTRLVGNSVCPPVVEAIVRANALELAAEAVA</sequence>
<feature type="active site" evidence="7">
    <location>
        <position position="92"/>
    </location>
</feature>
<proteinExistence type="inferred from homology"/>
<keyword evidence="5" id="KW-0680">Restriction system</keyword>
<dbReference type="EC" id="2.1.1.37" evidence="1"/>
<dbReference type="GO" id="GO:0044027">
    <property type="term" value="P:negative regulation of gene expression via chromosomal CpG island methylation"/>
    <property type="evidence" value="ECO:0007669"/>
    <property type="project" value="TreeGrafter"/>
</dbReference>
<dbReference type="RefSeq" id="WP_419191504.1">
    <property type="nucleotide sequence ID" value="NZ_CP036287.1"/>
</dbReference>
<evidence type="ECO:0000256" key="6">
    <source>
        <dbReference type="ARBA" id="ARBA00047422"/>
    </source>
</evidence>
<keyword evidence="4 7" id="KW-0949">S-adenosyl-L-methionine</keyword>
<dbReference type="GO" id="GO:0003886">
    <property type="term" value="F:DNA (cytosine-5-)-methyltransferase activity"/>
    <property type="evidence" value="ECO:0007669"/>
    <property type="project" value="UniProtKB-EC"/>
</dbReference>
<evidence type="ECO:0000313" key="9">
    <source>
        <dbReference type="Proteomes" id="UP000316921"/>
    </source>
</evidence>
<dbReference type="REBASE" id="357157">
    <property type="entry name" value="M.PbaPla133ORF27490P"/>
</dbReference>
<evidence type="ECO:0000256" key="2">
    <source>
        <dbReference type="ARBA" id="ARBA00022603"/>
    </source>
</evidence>
<dbReference type="Gene3D" id="3.40.50.150">
    <property type="entry name" value="Vaccinia Virus protein VP39"/>
    <property type="match status" value="1"/>
</dbReference>
<keyword evidence="2 7" id="KW-0489">Methyltransferase</keyword>
<evidence type="ECO:0000256" key="5">
    <source>
        <dbReference type="ARBA" id="ARBA00022747"/>
    </source>
</evidence>
<protein>
    <recommendedName>
        <fullName evidence="1">DNA (cytosine-5-)-methyltransferase</fullName>
        <ecNumber evidence="1">2.1.1.37</ecNumber>
    </recommendedName>
</protein>
<dbReference type="Gene3D" id="3.90.120.10">
    <property type="entry name" value="DNA Methylase, subunit A, domain 2"/>
    <property type="match status" value="1"/>
</dbReference>
<comment type="similarity">
    <text evidence="7">Belongs to the class I-like SAM-binding methyltransferase superfamily. C5-methyltransferase family.</text>
</comment>
<dbReference type="PANTHER" id="PTHR10629">
    <property type="entry name" value="CYTOSINE-SPECIFIC METHYLTRANSFERASE"/>
    <property type="match status" value="1"/>
</dbReference>
<dbReference type="GO" id="GO:0032259">
    <property type="term" value="P:methylation"/>
    <property type="evidence" value="ECO:0007669"/>
    <property type="project" value="UniProtKB-KW"/>
</dbReference>
<keyword evidence="9" id="KW-1185">Reference proteome</keyword>
<dbReference type="PANTHER" id="PTHR10629:SF52">
    <property type="entry name" value="DNA (CYTOSINE-5)-METHYLTRANSFERASE 1"/>
    <property type="match status" value="1"/>
</dbReference>
<keyword evidence="3 7" id="KW-0808">Transferase</keyword>
<dbReference type="EMBL" id="CP036287">
    <property type="protein sequence ID" value="QDU67661.1"/>
    <property type="molecule type" value="Genomic_DNA"/>
</dbReference>
<gene>
    <name evidence="8" type="primary">bspRIM</name>
    <name evidence="8" type="ORF">Pla133_27490</name>
</gene>
<organism evidence="8 9">
    <name type="scientific">Engelhardtia mirabilis</name>
    <dbReference type="NCBI Taxonomy" id="2528011"/>
    <lineage>
        <taxon>Bacteria</taxon>
        <taxon>Pseudomonadati</taxon>
        <taxon>Planctomycetota</taxon>
        <taxon>Planctomycetia</taxon>
        <taxon>Planctomycetia incertae sedis</taxon>
        <taxon>Engelhardtia</taxon>
    </lineage>
</organism>
<dbReference type="PROSITE" id="PS51679">
    <property type="entry name" value="SAM_MT_C5"/>
    <property type="match status" value="1"/>
</dbReference>
<dbReference type="InterPro" id="IPR050390">
    <property type="entry name" value="C5-Methyltransferase"/>
</dbReference>
<reference evidence="8 9" key="1">
    <citation type="submission" date="2019-02" db="EMBL/GenBank/DDBJ databases">
        <title>Deep-cultivation of Planctomycetes and their phenomic and genomic characterization uncovers novel biology.</title>
        <authorList>
            <person name="Wiegand S."/>
            <person name="Jogler M."/>
            <person name="Boedeker C."/>
            <person name="Pinto D."/>
            <person name="Vollmers J."/>
            <person name="Rivas-Marin E."/>
            <person name="Kohn T."/>
            <person name="Peeters S.H."/>
            <person name="Heuer A."/>
            <person name="Rast P."/>
            <person name="Oberbeckmann S."/>
            <person name="Bunk B."/>
            <person name="Jeske O."/>
            <person name="Meyerdierks A."/>
            <person name="Storesund J.E."/>
            <person name="Kallscheuer N."/>
            <person name="Luecker S."/>
            <person name="Lage O.M."/>
            <person name="Pohl T."/>
            <person name="Merkel B.J."/>
            <person name="Hornburger P."/>
            <person name="Mueller R.-W."/>
            <person name="Bruemmer F."/>
            <person name="Labrenz M."/>
            <person name="Spormann A.M."/>
            <person name="Op den Camp H."/>
            <person name="Overmann J."/>
            <person name="Amann R."/>
            <person name="Jetten M.S.M."/>
            <person name="Mascher T."/>
            <person name="Medema M.H."/>
            <person name="Devos D.P."/>
            <person name="Kaster A.-K."/>
            <person name="Ovreas L."/>
            <person name="Rohde M."/>
            <person name="Galperin M.Y."/>
            <person name="Jogler C."/>
        </authorList>
    </citation>
    <scope>NUCLEOTIDE SEQUENCE [LARGE SCALE GENOMIC DNA]</scope>
    <source>
        <strain evidence="8 9">Pla133</strain>
    </source>
</reference>
<dbReference type="InterPro" id="IPR029063">
    <property type="entry name" value="SAM-dependent_MTases_sf"/>
</dbReference>
<dbReference type="GO" id="GO:0009307">
    <property type="term" value="P:DNA restriction-modification system"/>
    <property type="evidence" value="ECO:0007669"/>
    <property type="project" value="UniProtKB-KW"/>
</dbReference>
<evidence type="ECO:0000256" key="4">
    <source>
        <dbReference type="ARBA" id="ARBA00022691"/>
    </source>
</evidence>
<dbReference type="GO" id="GO:0003677">
    <property type="term" value="F:DNA binding"/>
    <property type="evidence" value="ECO:0007669"/>
    <property type="project" value="TreeGrafter"/>
</dbReference>
<dbReference type="InterPro" id="IPR001525">
    <property type="entry name" value="C5_MeTfrase"/>
</dbReference>
<dbReference type="SUPFAM" id="SSF53335">
    <property type="entry name" value="S-adenosyl-L-methionine-dependent methyltransferases"/>
    <property type="match status" value="1"/>
</dbReference>
<evidence type="ECO:0000256" key="1">
    <source>
        <dbReference type="ARBA" id="ARBA00011975"/>
    </source>
</evidence>
<evidence type="ECO:0000313" key="8">
    <source>
        <dbReference type="EMBL" id="QDU67661.1"/>
    </source>
</evidence>
<comment type="catalytic activity">
    <reaction evidence="6">
        <text>a 2'-deoxycytidine in DNA + S-adenosyl-L-methionine = a 5-methyl-2'-deoxycytidine in DNA + S-adenosyl-L-homocysteine + H(+)</text>
        <dbReference type="Rhea" id="RHEA:13681"/>
        <dbReference type="Rhea" id="RHEA-COMP:11369"/>
        <dbReference type="Rhea" id="RHEA-COMP:11370"/>
        <dbReference type="ChEBI" id="CHEBI:15378"/>
        <dbReference type="ChEBI" id="CHEBI:57856"/>
        <dbReference type="ChEBI" id="CHEBI:59789"/>
        <dbReference type="ChEBI" id="CHEBI:85452"/>
        <dbReference type="ChEBI" id="CHEBI:85454"/>
        <dbReference type="EC" id="2.1.1.37"/>
    </reaction>
</comment>
<dbReference type="AlphaFoldDB" id="A0A518BL08"/>
<accession>A0A518BL08</accession>